<dbReference type="Proteomes" id="UP001431217">
    <property type="component" value="Unassembled WGS sequence"/>
</dbReference>
<evidence type="ECO:0000256" key="1">
    <source>
        <dbReference type="SAM" id="Coils"/>
    </source>
</evidence>
<evidence type="ECO:0000256" key="2">
    <source>
        <dbReference type="SAM" id="MobiDB-lite"/>
    </source>
</evidence>
<keyword evidence="3" id="KW-0732">Signal</keyword>
<gene>
    <name evidence="4" type="ORF">M2650_15435</name>
</gene>
<evidence type="ECO:0000313" key="4">
    <source>
        <dbReference type="EMBL" id="MCL1636016.1"/>
    </source>
</evidence>
<reference evidence="4 5" key="1">
    <citation type="submission" date="2022-05" db="EMBL/GenBank/DDBJ databases">
        <title>Luteimonas sp. SX5, whole genome shotgun sequencing project.</title>
        <authorList>
            <person name="Zhao G."/>
            <person name="Shen L."/>
        </authorList>
    </citation>
    <scope>NUCLEOTIDE SEQUENCE [LARGE SCALE GENOMIC DNA]</scope>
    <source>
        <strain evidence="4 5">SX5</strain>
    </source>
</reference>
<feature type="chain" id="PRO_5047332225" description="Transporter" evidence="3">
    <location>
        <begin position="22"/>
        <end position="440"/>
    </location>
</feature>
<evidence type="ECO:0000256" key="3">
    <source>
        <dbReference type="SAM" id="SignalP"/>
    </source>
</evidence>
<accession>A0ABT0MMA1</accession>
<keyword evidence="1" id="KW-0175">Coiled coil</keyword>
<feature type="compositionally biased region" description="Low complexity" evidence="2">
    <location>
        <begin position="77"/>
        <end position="96"/>
    </location>
</feature>
<proteinExistence type="predicted"/>
<dbReference type="EMBL" id="JAMBEP010000005">
    <property type="protein sequence ID" value="MCL1636016.1"/>
    <property type="molecule type" value="Genomic_DNA"/>
</dbReference>
<organism evidence="4 5">
    <name type="scientific">Luteimonas galliterrae</name>
    <dbReference type="NCBI Taxonomy" id="2940486"/>
    <lineage>
        <taxon>Bacteria</taxon>
        <taxon>Pseudomonadati</taxon>
        <taxon>Pseudomonadota</taxon>
        <taxon>Gammaproteobacteria</taxon>
        <taxon>Lysobacterales</taxon>
        <taxon>Lysobacteraceae</taxon>
        <taxon>Luteimonas</taxon>
    </lineage>
</organism>
<name>A0ABT0MMA1_9GAMM</name>
<evidence type="ECO:0000313" key="5">
    <source>
        <dbReference type="Proteomes" id="UP001431217"/>
    </source>
</evidence>
<feature type="compositionally biased region" description="Basic and acidic residues" evidence="2">
    <location>
        <begin position="115"/>
        <end position="127"/>
    </location>
</feature>
<feature type="signal peptide" evidence="3">
    <location>
        <begin position="1"/>
        <end position="21"/>
    </location>
</feature>
<sequence>MLRHTSLAFAIAFALSVPAYAQEAAGVDASSTVASDVRRQLDRLEARVSQQQSEIERLRAQVEFLELGLRGRGVSDPQTAVAQQAPPQESQTQDPQQPAPAPADPNAMQQIGQEQKVDDSERREQEKALVVQEHAPLFERKFTVDVGTNYSYYDRRQLALSGFLALDAIFLGTINLDQTKASVLTTDITGRYGITDRINLEANVPYVYRTSRFVSGGAGGASTSISEVTKSSSGLGDVSVAGYYQLVKESARWPDLVASLRVRSPTGRDPFGLKLIAPDDNNNNLNVPEDLPTGSGLWSVTANVSALRTYDPVILFGNLGYTYNLPGSFDDISPVVGQVQPAKVKLGNPFQLSGGLAIALNDRAAVSFSVAASAAGATHIKPETSDDYSRVAGSSTTTTTFNVGASYLLPSGWSLNAQMANGLTPDAPNFVMSFRASRGF</sequence>
<keyword evidence="5" id="KW-1185">Reference proteome</keyword>
<comment type="caution">
    <text evidence="4">The sequence shown here is derived from an EMBL/GenBank/DDBJ whole genome shotgun (WGS) entry which is preliminary data.</text>
</comment>
<dbReference type="RefSeq" id="WP_249476035.1">
    <property type="nucleotide sequence ID" value="NZ_JAMBEP010000005.1"/>
</dbReference>
<feature type="region of interest" description="Disordered" evidence="2">
    <location>
        <begin position="76"/>
        <end position="127"/>
    </location>
</feature>
<protein>
    <recommendedName>
        <fullName evidence="6">Transporter</fullName>
    </recommendedName>
</protein>
<feature type="coiled-coil region" evidence="1">
    <location>
        <begin position="34"/>
        <end position="68"/>
    </location>
</feature>
<evidence type="ECO:0008006" key="6">
    <source>
        <dbReference type="Google" id="ProtNLM"/>
    </source>
</evidence>